<dbReference type="NCBIfam" id="TIGR01694">
    <property type="entry name" value="MTAP"/>
    <property type="match status" value="1"/>
</dbReference>
<feature type="binding site" evidence="3">
    <location>
        <position position="186"/>
    </location>
    <ligand>
        <name>phosphate</name>
        <dbReference type="ChEBI" id="CHEBI:43474"/>
    </ligand>
</feature>
<gene>
    <name evidence="3 5" type="primary">mtnP</name>
    <name evidence="5" type="ORF">OKA05_17510</name>
</gene>
<evidence type="ECO:0000256" key="1">
    <source>
        <dbReference type="ARBA" id="ARBA00022676"/>
    </source>
</evidence>
<accession>A0ABT3GLG9</accession>
<dbReference type="GO" id="GO:0017061">
    <property type="term" value="F:S-methyl-5-thioadenosine phosphorylase activity"/>
    <property type="evidence" value="ECO:0007669"/>
    <property type="project" value="UniProtKB-EC"/>
</dbReference>
<name>A0ABT3GLG9_9BACT</name>
<feature type="binding site" evidence="3">
    <location>
        <position position="11"/>
    </location>
    <ligand>
        <name>phosphate</name>
        <dbReference type="ChEBI" id="CHEBI:43474"/>
    </ligand>
</feature>
<comment type="subunit">
    <text evidence="3">Homohexamer. Dimer of a homotrimer.</text>
</comment>
<dbReference type="InterPro" id="IPR035994">
    <property type="entry name" value="Nucleoside_phosphorylase_sf"/>
</dbReference>
<keyword evidence="3" id="KW-0660">Purine salvage</keyword>
<dbReference type="CDD" id="cd09010">
    <property type="entry name" value="MTAP_SsMTAPII_like_MTIP"/>
    <property type="match status" value="1"/>
</dbReference>
<dbReference type="EC" id="2.4.2.28" evidence="3"/>
<keyword evidence="2 3" id="KW-0808">Transferase</keyword>
<evidence type="ECO:0000256" key="3">
    <source>
        <dbReference type="HAMAP-Rule" id="MF_01963"/>
    </source>
</evidence>
<dbReference type="RefSeq" id="WP_264488477.1">
    <property type="nucleotide sequence ID" value="NZ_JAPDDT010000007.1"/>
</dbReference>
<reference evidence="5 6" key="1">
    <citation type="submission" date="2022-10" db="EMBL/GenBank/DDBJ databases">
        <title>Luteolibacter arcticus strain CCTCC AB 2014275, whole genome shotgun sequencing project.</title>
        <authorList>
            <person name="Zhao G."/>
            <person name="Shen L."/>
        </authorList>
    </citation>
    <scope>NUCLEOTIDE SEQUENCE [LARGE SCALE GENOMIC DNA]</scope>
    <source>
        <strain evidence="5 6">CCTCC AB 2014275</strain>
    </source>
</reference>
<dbReference type="Pfam" id="PF01048">
    <property type="entry name" value="PNP_UDP_1"/>
    <property type="match status" value="1"/>
</dbReference>
<sequence>MTTAIGIIGGSGLYEIDGFEKAEERVIATPFGEPSDALVGGTLVGREVWFLPRHGRGHRLLPTEINHRANLWALRSVGVRHLICVTAVGSLKEEYHPRDIVLPDQYFDRTSRREHHTFFGGGIVGHVSFAHPVSAGLRAILKESAAAEGATVHDGGTYVNMDGPAFSTRAESETNRKLGFDVIGMTNLPEAKLAREAEIALATLAMITDYDCWKIEEEPVTAEAVMGHLHANVSAAKRIITRSIPQIPAEADWPEHRSLDGAIMTPRSLWPAERVEMLRPMLQRFL</sequence>
<protein>
    <recommendedName>
        <fullName evidence="3">S-methyl-5'-thioadenosine phosphorylase</fullName>
        <ecNumber evidence="3">2.4.2.28</ecNumber>
    </recommendedName>
    <alternativeName>
        <fullName evidence="3">5'-methylthioadenosine phosphorylase</fullName>
        <shortName evidence="3">MTA phosphorylase</shortName>
        <shortName evidence="3">MTAP</shortName>
    </alternativeName>
</protein>
<dbReference type="SUPFAM" id="SSF53167">
    <property type="entry name" value="Purine and uridine phosphorylases"/>
    <property type="match status" value="1"/>
</dbReference>
<dbReference type="InterPro" id="IPR018099">
    <property type="entry name" value="Purine_phosphorylase-2_CS"/>
</dbReference>
<comment type="catalytic activity">
    <reaction evidence="3">
        <text>S-methyl-5'-thioadenosine + phosphate = 5-(methylsulfanyl)-alpha-D-ribose 1-phosphate + adenine</text>
        <dbReference type="Rhea" id="RHEA:11852"/>
        <dbReference type="ChEBI" id="CHEBI:16708"/>
        <dbReference type="ChEBI" id="CHEBI:17509"/>
        <dbReference type="ChEBI" id="CHEBI:43474"/>
        <dbReference type="ChEBI" id="CHEBI:58533"/>
        <dbReference type="EC" id="2.4.2.28"/>
    </reaction>
</comment>
<dbReference type="PANTHER" id="PTHR42679:SF2">
    <property type="entry name" value="S-METHYL-5'-THIOADENOSINE PHOSPHORYLASE"/>
    <property type="match status" value="1"/>
</dbReference>
<dbReference type="HAMAP" id="MF_01963">
    <property type="entry name" value="MTAP"/>
    <property type="match status" value="1"/>
</dbReference>
<dbReference type="InterPro" id="IPR010044">
    <property type="entry name" value="MTAP"/>
</dbReference>
<evidence type="ECO:0000256" key="2">
    <source>
        <dbReference type="ARBA" id="ARBA00022679"/>
    </source>
</evidence>
<dbReference type="Gene3D" id="3.40.50.1580">
    <property type="entry name" value="Nucleoside phosphorylase domain"/>
    <property type="match status" value="1"/>
</dbReference>
<keyword evidence="6" id="KW-1185">Reference proteome</keyword>
<feature type="binding site" evidence="3">
    <location>
        <begin position="86"/>
        <end position="87"/>
    </location>
    <ligand>
        <name>phosphate</name>
        <dbReference type="ChEBI" id="CHEBI:43474"/>
    </ligand>
</feature>
<dbReference type="Proteomes" id="UP001320876">
    <property type="component" value="Unassembled WGS sequence"/>
</dbReference>
<comment type="caution">
    <text evidence="5">The sequence shown here is derived from an EMBL/GenBank/DDBJ whole genome shotgun (WGS) entry which is preliminary data.</text>
</comment>
<dbReference type="PROSITE" id="PS01240">
    <property type="entry name" value="PNP_MTAP_2"/>
    <property type="match status" value="1"/>
</dbReference>
<proteinExistence type="inferred from homology"/>
<dbReference type="EMBL" id="JAPDDT010000007">
    <property type="protein sequence ID" value="MCW1924368.1"/>
    <property type="molecule type" value="Genomic_DNA"/>
</dbReference>
<organism evidence="5 6">
    <name type="scientific">Luteolibacter arcticus</name>
    <dbReference type="NCBI Taxonomy" id="1581411"/>
    <lineage>
        <taxon>Bacteria</taxon>
        <taxon>Pseudomonadati</taxon>
        <taxon>Verrucomicrobiota</taxon>
        <taxon>Verrucomicrobiia</taxon>
        <taxon>Verrucomicrobiales</taxon>
        <taxon>Verrucomicrobiaceae</taxon>
        <taxon>Luteolibacter</taxon>
    </lineage>
</organism>
<feature type="binding site" evidence="3">
    <location>
        <begin position="53"/>
        <end position="54"/>
    </location>
    <ligand>
        <name>phosphate</name>
        <dbReference type="ChEBI" id="CHEBI:43474"/>
    </ligand>
</feature>
<dbReference type="InterPro" id="IPR000845">
    <property type="entry name" value="Nucleoside_phosphorylase_d"/>
</dbReference>
<feature type="binding site" evidence="3">
    <location>
        <position position="185"/>
    </location>
    <ligand>
        <name>substrate</name>
    </ligand>
</feature>
<comment type="similarity">
    <text evidence="3">Belongs to the PNP/MTAP phosphorylase family. MTAP subfamily.</text>
</comment>
<keyword evidence="1 3" id="KW-0328">Glycosyltransferase</keyword>
<feature type="binding site" evidence="3">
    <location>
        <begin position="209"/>
        <end position="211"/>
    </location>
    <ligand>
        <name>substrate</name>
    </ligand>
</feature>
<comment type="function">
    <text evidence="3">Catalyzes the reversible phosphorylation of S-methyl-5'-thioadenosine (MTA) to adenine and 5-methylthioribose-1-phosphate. Involved in the breakdown of MTA, a major by-product of polyamine biosynthesis. Responsible for the first step in the methionine salvage pathway after MTA has been generated from S-adenosylmethionine. Has broad substrate specificity with 6-aminopurine nucleosides as preferred substrates.</text>
</comment>
<evidence type="ECO:0000313" key="6">
    <source>
        <dbReference type="Proteomes" id="UP001320876"/>
    </source>
</evidence>
<evidence type="ECO:0000313" key="5">
    <source>
        <dbReference type="EMBL" id="MCW1924368.1"/>
    </source>
</evidence>
<feature type="domain" description="Nucleoside phosphorylase" evidence="4">
    <location>
        <begin position="5"/>
        <end position="244"/>
    </location>
</feature>
<evidence type="ECO:0000259" key="4">
    <source>
        <dbReference type="Pfam" id="PF01048"/>
    </source>
</evidence>
<dbReference type="PANTHER" id="PTHR42679">
    <property type="entry name" value="S-METHYL-5'-THIOADENOSINE PHOSPHORYLASE"/>
    <property type="match status" value="1"/>
</dbReference>
<feature type="site" description="Important for substrate specificity" evidence="3">
    <location>
        <position position="222"/>
    </location>
</feature>
<feature type="site" description="Important for substrate specificity" evidence="3">
    <location>
        <position position="167"/>
    </location>
</feature>
<comment type="pathway">
    <text evidence="3">Amino-acid biosynthesis; L-methionine biosynthesis via salvage pathway; S-methyl-5-thio-alpha-D-ribose 1-phosphate from S-methyl-5'-thioadenosine (phosphorylase route): step 1/1.</text>
</comment>